<organism evidence="1 2">
    <name type="scientific">Leptospira bandrabouensis</name>
    <dbReference type="NCBI Taxonomy" id="2484903"/>
    <lineage>
        <taxon>Bacteria</taxon>
        <taxon>Pseudomonadati</taxon>
        <taxon>Spirochaetota</taxon>
        <taxon>Spirochaetia</taxon>
        <taxon>Leptospirales</taxon>
        <taxon>Leptospiraceae</taxon>
        <taxon>Leptospira</taxon>
    </lineage>
</organism>
<evidence type="ECO:0000313" key="2">
    <source>
        <dbReference type="Proteomes" id="UP000297649"/>
    </source>
</evidence>
<dbReference type="EMBL" id="RQHU01000008">
    <property type="protein sequence ID" value="TGN13903.1"/>
    <property type="molecule type" value="Genomic_DNA"/>
</dbReference>
<gene>
    <name evidence="1" type="ORF">EHR08_10420</name>
</gene>
<comment type="caution">
    <text evidence="1">The sequence shown here is derived from an EMBL/GenBank/DDBJ whole genome shotgun (WGS) entry which is preliminary data.</text>
</comment>
<dbReference type="AlphaFoldDB" id="A0A6H3NUR1"/>
<keyword evidence="2" id="KW-1185">Reference proteome</keyword>
<dbReference type="OrthoDB" id="328992at2"/>
<protein>
    <submittedName>
        <fullName evidence="1">Uncharacterized protein</fullName>
    </submittedName>
</protein>
<name>A0A6H3NUR1_9LEPT</name>
<sequence length="169" mass="20111">MVRFCSILSLVFSWILFGLVLQCTAVDKKTYFKGFYKTSQYRPHQTLSYAEKYGYNSECLVLMAGPVPSRMEPCAIGDRRSGRDLYRETEVEVAGDFFPVDFYIAGYGYELHVNNEYYQNIVFFSSYSQSRGLSRFSPLYYKRDFFGREEMQYYTRNPYRIYPFYPGRR</sequence>
<proteinExistence type="predicted"/>
<accession>A0A6H3NUR1</accession>
<dbReference type="Proteomes" id="UP000297649">
    <property type="component" value="Unassembled WGS sequence"/>
</dbReference>
<evidence type="ECO:0000313" key="1">
    <source>
        <dbReference type="EMBL" id="TGN13903.1"/>
    </source>
</evidence>
<reference evidence="1" key="1">
    <citation type="journal article" date="2019" name="PLoS Negl. Trop. Dis.">
        <title>Revisiting the worldwide diversity of Leptospira species in the environment.</title>
        <authorList>
            <person name="Vincent A.T."/>
            <person name="Schiettekatte O."/>
            <person name="Bourhy P."/>
            <person name="Veyrier F.J."/>
            <person name="Picardeau M."/>
        </authorList>
    </citation>
    <scope>NUCLEOTIDE SEQUENCE [LARGE SCALE GENOMIC DNA]</scope>
    <source>
        <strain evidence="1">201601109</strain>
    </source>
</reference>